<accession>A0ABT7IPD1</accession>
<dbReference type="RefSeq" id="WP_243377047.1">
    <property type="nucleotide sequence ID" value="NZ_JAKZJU020000001.1"/>
</dbReference>
<dbReference type="SUPFAM" id="SSF53807">
    <property type="entry name" value="Helical backbone' metal receptor"/>
    <property type="match status" value="1"/>
</dbReference>
<proteinExistence type="predicted"/>
<dbReference type="EMBL" id="JAKZJU020000001">
    <property type="protein sequence ID" value="MDL2060234.1"/>
    <property type="molecule type" value="Genomic_DNA"/>
</dbReference>
<evidence type="ECO:0000313" key="2">
    <source>
        <dbReference type="EMBL" id="MDL2060234.1"/>
    </source>
</evidence>
<dbReference type="Gene3D" id="3.40.50.1980">
    <property type="entry name" value="Nitrogenase molybdenum iron protein domain"/>
    <property type="match status" value="2"/>
</dbReference>
<organism evidence="2 3">
    <name type="scientific">Mesosutterella faecium</name>
    <dbReference type="NCBI Taxonomy" id="2925194"/>
    <lineage>
        <taxon>Bacteria</taxon>
        <taxon>Pseudomonadati</taxon>
        <taxon>Pseudomonadota</taxon>
        <taxon>Betaproteobacteria</taxon>
        <taxon>Burkholderiales</taxon>
        <taxon>Sutterellaceae</taxon>
        <taxon>Mesosutterella</taxon>
    </lineage>
</organism>
<reference evidence="2" key="1">
    <citation type="submission" date="2023-03" db="EMBL/GenBank/DDBJ databases">
        <title>Mesosutterella sp. nov. isolated from porcine feces.</title>
        <authorList>
            <person name="Yu S."/>
        </authorList>
    </citation>
    <scope>NUCLEOTIDE SEQUENCE</scope>
    <source>
        <strain evidence="2">AGMB02718</strain>
    </source>
</reference>
<gene>
    <name evidence="2" type="ORF">MUN46_009835</name>
</gene>
<dbReference type="Proteomes" id="UP001165481">
    <property type="component" value="Unassembled WGS sequence"/>
</dbReference>
<name>A0ABT7IPD1_9BURK</name>
<dbReference type="InterPro" id="IPR052673">
    <property type="entry name" value="Ni-siroh_cyclase_CfbD"/>
</dbReference>
<dbReference type="InterPro" id="IPR000510">
    <property type="entry name" value="Nase/OxRdtase_comp1"/>
</dbReference>
<comment type="caution">
    <text evidence="2">The sequence shown here is derived from an EMBL/GenBank/DDBJ whole genome shotgun (WGS) entry which is preliminary data.</text>
</comment>
<dbReference type="Pfam" id="PF00148">
    <property type="entry name" value="Oxidored_nitro"/>
    <property type="match status" value="1"/>
</dbReference>
<evidence type="ECO:0000313" key="3">
    <source>
        <dbReference type="Proteomes" id="UP001165481"/>
    </source>
</evidence>
<sequence>MKQANAFLPVYAADNSSMCSALYELGGLLVMHDASGCNSTYSTHDEPRWYDTPSMVYISGLTEVDAVLGNEQRLIGDVASAARDYRPKFIALAGTPIPMMCGCDYEGIAREIEQRTGIPSFGIDTNGTKDYVEGAGKAFWHLADRFCLKGPGSGPGAKPRVNVLGVTPLDFEYRHTSADLRGELEREGFEVLSVWAMGSSLEEIGRSGAADANLVVSGCGLPAAKLLLRRFGTPFVVGAPVGRFMTDLVCRKLREAASGGGCANLACGVRGNIEEDSKPAYVVGEPVVSAAVRASLVRDHGLKNVRVLTSLTCDPALLGPGDAAGCTEDDYLRLLPQAALVVADPVYRMVLRGGSPRFVDLPHQAFSGRIWLDSMPRLAGGRFNRWFDGAESREPLLPWQAS</sequence>
<feature type="domain" description="Nitrogenase/oxidoreductase component 1" evidence="1">
    <location>
        <begin position="30"/>
        <end position="257"/>
    </location>
</feature>
<evidence type="ECO:0000259" key="1">
    <source>
        <dbReference type="Pfam" id="PF00148"/>
    </source>
</evidence>
<keyword evidence="3" id="KW-1185">Reference proteome</keyword>
<dbReference type="PANTHER" id="PTHR42846">
    <property type="entry name" value="NI-SIROHYDROCHLORIN A,C-DIAMIDE REDUCTIVE CYCLASE COMPLEX, COMPONENT CFBD"/>
    <property type="match status" value="1"/>
</dbReference>
<dbReference type="PANTHER" id="PTHR42846:SF1">
    <property type="entry name" value="NI-SIROHYDROCHLORIN A,C-DIAMIDE REDUCTIVE CYCLASE COMPLEX, COMPONENT CFBD"/>
    <property type="match status" value="1"/>
</dbReference>
<protein>
    <submittedName>
        <fullName evidence="2">Nitrogenase component 1</fullName>
    </submittedName>
</protein>